<proteinExistence type="predicted"/>
<sequence>MLPGNAQVILTYEAKPDVNVLLDAAVATSERYKTVENLLIDCVRNGGNFVLMHDFARIITKPQMKTFLDDLGVRWYASHR</sequence>
<gene>
    <name evidence="1" type="ORF">SBRCBS47491_009313</name>
</gene>
<comment type="caution">
    <text evidence="1">The sequence shown here is derived from an EMBL/GenBank/DDBJ whole genome shotgun (WGS) entry which is preliminary data.</text>
</comment>
<dbReference type="Proteomes" id="UP001642406">
    <property type="component" value="Unassembled WGS sequence"/>
</dbReference>
<organism evidence="1 2">
    <name type="scientific">Sporothrix bragantina</name>
    <dbReference type="NCBI Taxonomy" id="671064"/>
    <lineage>
        <taxon>Eukaryota</taxon>
        <taxon>Fungi</taxon>
        <taxon>Dikarya</taxon>
        <taxon>Ascomycota</taxon>
        <taxon>Pezizomycotina</taxon>
        <taxon>Sordariomycetes</taxon>
        <taxon>Sordariomycetidae</taxon>
        <taxon>Ophiostomatales</taxon>
        <taxon>Ophiostomataceae</taxon>
        <taxon>Sporothrix</taxon>
    </lineage>
</organism>
<protein>
    <recommendedName>
        <fullName evidence="3">NodB homology domain-containing protein</fullName>
    </recommendedName>
</protein>
<accession>A0ABP0CWF1</accession>
<evidence type="ECO:0000313" key="1">
    <source>
        <dbReference type="EMBL" id="CAK7235499.1"/>
    </source>
</evidence>
<keyword evidence="2" id="KW-1185">Reference proteome</keyword>
<evidence type="ECO:0000313" key="2">
    <source>
        <dbReference type="Proteomes" id="UP001642406"/>
    </source>
</evidence>
<evidence type="ECO:0008006" key="3">
    <source>
        <dbReference type="Google" id="ProtNLM"/>
    </source>
</evidence>
<dbReference type="EMBL" id="CAWUHC010000142">
    <property type="protein sequence ID" value="CAK7235499.1"/>
    <property type="molecule type" value="Genomic_DNA"/>
</dbReference>
<name>A0ABP0CWF1_9PEZI</name>
<reference evidence="1 2" key="1">
    <citation type="submission" date="2024-01" db="EMBL/GenBank/DDBJ databases">
        <authorList>
            <person name="Allen C."/>
            <person name="Tagirdzhanova G."/>
        </authorList>
    </citation>
    <scope>NUCLEOTIDE SEQUENCE [LARGE SCALE GENOMIC DNA]</scope>
</reference>